<evidence type="ECO:0000313" key="3">
    <source>
        <dbReference type="Proteomes" id="UP000593567"/>
    </source>
</evidence>
<dbReference type="Proteomes" id="UP000593567">
    <property type="component" value="Unassembled WGS sequence"/>
</dbReference>
<sequence>MIFCVFRPAIVKEVIHNVLQERLTGVSYNQEESTELSKQLGDEIKSKLKEVGYDRYKFVVQVVLGEQKGEGVKMAARCYWDSDTDNYAQDMFMSDSFFCVATAFGSFYY</sequence>
<dbReference type="GO" id="GO:0045505">
    <property type="term" value="F:dynein intermediate chain binding"/>
    <property type="evidence" value="ECO:0007669"/>
    <property type="project" value="TreeGrafter"/>
</dbReference>
<evidence type="ECO:0000313" key="2">
    <source>
        <dbReference type="EMBL" id="KAF6026656.1"/>
    </source>
</evidence>
<dbReference type="GO" id="GO:0005868">
    <property type="term" value="C:cytoplasmic dynein complex"/>
    <property type="evidence" value="ECO:0007669"/>
    <property type="project" value="TreeGrafter"/>
</dbReference>
<dbReference type="InterPro" id="IPR005334">
    <property type="entry name" value="Tctex-1-like"/>
</dbReference>
<dbReference type="Pfam" id="PF03645">
    <property type="entry name" value="Tctex-1"/>
    <property type="match status" value="1"/>
</dbReference>
<dbReference type="Gene3D" id="3.30.1140.40">
    <property type="entry name" value="Tctex-1"/>
    <property type="match status" value="1"/>
</dbReference>
<gene>
    <name evidence="2" type="ORF">EB796_015041</name>
</gene>
<dbReference type="GO" id="GO:0007018">
    <property type="term" value="P:microtubule-based movement"/>
    <property type="evidence" value="ECO:0007669"/>
    <property type="project" value="TreeGrafter"/>
</dbReference>
<comment type="similarity">
    <text evidence="1">Belongs to the dynein light chain Tctex-type family.</text>
</comment>
<dbReference type="FunFam" id="3.30.1140.40:FF:000003">
    <property type="entry name" value="tctex1 domain-containing protein 2"/>
    <property type="match status" value="1"/>
</dbReference>
<dbReference type="CDD" id="cd21459">
    <property type="entry name" value="DLC-like_TCTEX1D2"/>
    <property type="match status" value="1"/>
</dbReference>
<organism evidence="2 3">
    <name type="scientific">Bugula neritina</name>
    <name type="common">Brown bryozoan</name>
    <name type="synonym">Sertularia neritina</name>
    <dbReference type="NCBI Taxonomy" id="10212"/>
    <lineage>
        <taxon>Eukaryota</taxon>
        <taxon>Metazoa</taxon>
        <taxon>Spiralia</taxon>
        <taxon>Lophotrochozoa</taxon>
        <taxon>Bryozoa</taxon>
        <taxon>Gymnolaemata</taxon>
        <taxon>Cheilostomatida</taxon>
        <taxon>Flustrina</taxon>
        <taxon>Buguloidea</taxon>
        <taxon>Bugulidae</taxon>
        <taxon>Bugula</taxon>
    </lineage>
</organism>
<protein>
    <submittedName>
        <fullName evidence="2">TCTEX1D2</fullName>
    </submittedName>
</protein>
<dbReference type="PANTHER" id="PTHR21255:SF7">
    <property type="entry name" value="DYNEIN LIGHT CHAIN TCTEX-TYPE PROTEIN 2B"/>
    <property type="match status" value="1"/>
</dbReference>
<dbReference type="GO" id="GO:0005737">
    <property type="term" value="C:cytoplasm"/>
    <property type="evidence" value="ECO:0007669"/>
    <property type="project" value="TreeGrafter"/>
</dbReference>
<dbReference type="AlphaFoldDB" id="A0A7J7JMJ3"/>
<dbReference type="PANTHER" id="PTHR21255">
    <property type="entry name" value="T-COMPLEX-ASSOCIATED-TESTIS-EXPRESSED 1/ DYNEIN LIGHT CHAIN"/>
    <property type="match status" value="1"/>
</dbReference>
<proteinExistence type="inferred from homology"/>
<keyword evidence="3" id="KW-1185">Reference proteome</keyword>
<dbReference type="OrthoDB" id="10260741at2759"/>
<dbReference type="InterPro" id="IPR038586">
    <property type="entry name" value="Tctex-1-like_sf"/>
</dbReference>
<comment type="caution">
    <text evidence="2">The sequence shown here is derived from an EMBL/GenBank/DDBJ whole genome shotgun (WGS) entry which is preliminary data.</text>
</comment>
<accession>A0A7J7JMJ3</accession>
<name>A0A7J7JMJ3_BUGNE</name>
<reference evidence="2" key="1">
    <citation type="submission" date="2020-06" db="EMBL/GenBank/DDBJ databases">
        <title>Draft genome of Bugula neritina, a colonial animal packing powerful symbionts and potential medicines.</title>
        <authorList>
            <person name="Rayko M."/>
        </authorList>
    </citation>
    <scope>NUCLEOTIDE SEQUENCE [LARGE SCALE GENOMIC DNA]</scope>
    <source>
        <strain evidence="2">Kwan_BN1</strain>
    </source>
</reference>
<dbReference type="EMBL" id="VXIV02002235">
    <property type="protein sequence ID" value="KAF6026656.1"/>
    <property type="molecule type" value="Genomic_DNA"/>
</dbReference>
<evidence type="ECO:0000256" key="1">
    <source>
        <dbReference type="ARBA" id="ARBA00005361"/>
    </source>
</evidence>